<dbReference type="SUPFAM" id="SSF56349">
    <property type="entry name" value="DNA breaking-rejoining enzymes"/>
    <property type="match status" value="1"/>
</dbReference>
<reference evidence="3 4" key="1">
    <citation type="submission" date="2015-03" db="EMBL/GenBank/DDBJ databases">
        <authorList>
            <person name="Murphy D."/>
        </authorList>
    </citation>
    <scope>NUCLEOTIDE SEQUENCE [LARGE SCALE GENOMIC DNA]</scope>
    <source>
        <strain evidence="3 4">KMM 520</strain>
    </source>
</reference>
<dbReference type="GO" id="GO:0015074">
    <property type="term" value="P:DNA integration"/>
    <property type="evidence" value="ECO:0007669"/>
    <property type="project" value="InterPro"/>
</dbReference>
<dbReference type="PATRIC" id="fig|1315283.4.peg.1637"/>
<accession>A0A0U2VHU4</accession>
<dbReference type="AlphaFoldDB" id="A0A0U2VHU4"/>
<evidence type="ECO:0000256" key="1">
    <source>
        <dbReference type="ARBA" id="ARBA00023172"/>
    </source>
</evidence>
<dbReference type="InterPro" id="IPR002104">
    <property type="entry name" value="Integrase_catalytic"/>
</dbReference>
<dbReference type="InterPro" id="IPR013762">
    <property type="entry name" value="Integrase-like_cat_sf"/>
</dbReference>
<name>A0A0U2VHU4_9GAMM</name>
<proteinExistence type="predicted"/>
<keyword evidence="1" id="KW-0233">DNA recombination</keyword>
<dbReference type="Pfam" id="PF00589">
    <property type="entry name" value="Phage_integrase"/>
    <property type="match status" value="1"/>
</dbReference>
<dbReference type="Gene3D" id="1.10.443.10">
    <property type="entry name" value="Intergrase catalytic core"/>
    <property type="match status" value="1"/>
</dbReference>
<dbReference type="GO" id="GO:0003677">
    <property type="term" value="F:DNA binding"/>
    <property type="evidence" value="ECO:0007669"/>
    <property type="project" value="InterPro"/>
</dbReference>
<feature type="domain" description="Tyr recombinase" evidence="2">
    <location>
        <begin position="221"/>
        <end position="384"/>
    </location>
</feature>
<dbReference type="Proteomes" id="UP000065261">
    <property type="component" value="Chromosome I"/>
</dbReference>
<sequence length="459" mass="54285">MYKVINCSNRYYCLLDRLTTLPVLLALRYTESQLIIKSLNYQKYELESVKAFYEFWYAKHRVTLDYSFYISEYQDILMLVQEIEPFLEWLLSGREFNNIVQLTENNSVNMRTASGRVASICRFINFLNKTYITTYYSNLPLPDISNIQQLVLIQLDGIKKKCNIFTKSSCKQQQIRSLTKEQFNDYTAIFVPDKISLRNNQINHYEVITPNPLNPMTSYDIQLRNYLIMVLMSVYGLRVGEVLLLHRLSFKHYRSDETKVLMLVRNIEDEVDEVEDVRLYKPGLKSESSIRMLDISSKHFRYIKTYIDIFRPLKCEHDYIFVSHKTPYQPLSYSTVATEFARYSESFKKNFKHHFDPQYSESIHGNVSPHWLRHTWAYNQLRVQFSMNESRFTHDGIVSIKGIMEDAIDSLRVLGGWAPNSCMPHRYAKRFIHEQANKTLLSVLTYDTNSQKIEVDEND</sequence>
<protein>
    <recommendedName>
        <fullName evidence="2">Tyr recombinase domain-containing protein</fullName>
    </recommendedName>
</protein>
<organism evidence="3">
    <name type="scientific">Pseudoalteromonas translucida KMM 520</name>
    <dbReference type="NCBI Taxonomy" id="1315283"/>
    <lineage>
        <taxon>Bacteria</taxon>
        <taxon>Pseudomonadati</taxon>
        <taxon>Pseudomonadota</taxon>
        <taxon>Gammaproteobacteria</taxon>
        <taxon>Alteromonadales</taxon>
        <taxon>Pseudoalteromonadaceae</taxon>
        <taxon>Pseudoalteromonas</taxon>
    </lineage>
</organism>
<evidence type="ECO:0000313" key="4">
    <source>
        <dbReference type="Proteomes" id="UP000065261"/>
    </source>
</evidence>
<dbReference type="KEGG" id="ptn:PTRA_a1902"/>
<evidence type="ECO:0000313" key="3">
    <source>
        <dbReference type="EMBL" id="ALS33045.1"/>
    </source>
</evidence>
<gene>
    <name evidence="3" type="ORF">PTRA_a1902</name>
</gene>
<dbReference type="GO" id="GO:0006310">
    <property type="term" value="P:DNA recombination"/>
    <property type="evidence" value="ECO:0007669"/>
    <property type="project" value="UniProtKB-KW"/>
</dbReference>
<evidence type="ECO:0000259" key="2">
    <source>
        <dbReference type="Pfam" id="PF00589"/>
    </source>
</evidence>
<dbReference type="EMBL" id="CP011034">
    <property type="protein sequence ID" value="ALS33045.1"/>
    <property type="molecule type" value="Genomic_DNA"/>
</dbReference>
<dbReference type="InterPro" id="IPR011010">
    <property type="entry name" value="DNA_brk_join_enz"/>
</dbReference>